<sequence length="615" mass="67131">MASNALWAHILRKEVPQSNSPPDALSIPPLAPLDKTGTSMRMLIHDTQANLEKFASRVDTLTTGVDAARKAVGDVHKLFESERERVLGEMADIANRCLDELKNCIGAPAQSAALESLHQSHTSAEQNVQVLHKRIDALQTLFQSQLHAIQTIQDQQNTMLVAVLPLLPLVQAVPLHVESAKASMLESITPTLSSLTQDVEAMKSSLYAHMRSLSAQVLDSHAHTNKSPRKRPRSTLDGPSDAQGNWDHPVLPVPSLPRQASTSPTKRMRFDAQNRSTPHRASNLGSSSSCTLSDVEITTNQTEILEPLSHKPKAPPTPRRPFAEINHRSSANAAVHEQPAPTGGDLVSPGAQHHPGPRALSISAPTTSPNGPTTQLSFANSIQRQNTPQAETKRGNTPRKRDRSRQCSPTLVTERPSKRMTVLPPQPAFKPQSRDEDAILALLTRGRSKDMCLSISTPLFEPRQHAVSPVPPISYERTIIKSEGTRQQPPLGFFEDPLSPLSPIPSLSPVAHTLPQREDDTILPVFHARGSRTTPKPLISMDVPQVRFDDSAFVVPTLLPETGAFSLTSPAAHHPSASPKPMSLRDRRAQMSVLQRARSSARRYIPLDSSSEDEA</sequence>
<organism evidence="1 2">
    <name type="scientific">Leucogyrophana mollusca</name>
    <dbReference type="NCBI Taxonomy" id="85980"/>
    <lineage>
        <taxon>Eukaryota</taxon>
        <taxon>Fungi</taxon>
        <taxon>Dikarya</taxon>
        <taxon>Basidiomycota</taxon>
        <taxon>Agaricomycotina</taxon>
        <taxon>Agaricomycetes</taxon>
        <taxon>Agaricomycetidae</taxon>
        <taxon>Boletales</taxon>
        <taxon>Boletales incertae sedis</taxon>
        <taxon>Leucogyrophana</taxon>
    </lineage>
</organism>
<proteinExistence type="predicted"/>
<name>A0ACB8BKJ0_9AGAM</name>
<evidence type="ECO:0000313" key="2">
    <source>
        <dbReference type="Proteomes" id="UP000790709"/>
    </source>
</evidence>
<dbReference type="EMBL" id="MU266383">
    <property type="protein sequence ID" value="KAH7926406.1"/>
    <property type="molecule type" value="Genomic_DNA"/>
</dbReference>
<reference evidence="1" key="1">
    <citation type="journal article" date="2021" name="New Phytol.">
        <title>Evolutionary innovations through gain and loss of genes in the ectomycorrhizal Boletales.</title>
        <authorList>
            <person name="Wu G."/>
            <person name="Miyauchi S."/>
            <person name="Morin E."/>
            <person name="Kuo A."/>
            <person name="Drula E."/>
            <person name="Varga T."/>
            <person name="Kohler A."/>
            <person name="Feng B."/>
            <person name="Cao Y."/>
            <person name="Lipzen A."/>
            <person name="Daum C."/>
            <person name="Hundley H."/>
            <person name="Pangilinan J."/>
            <person name="Johnson J."/>
            <person name="Barry K."/>
            <person name="LaButti K."/>
            <person name="Ng V."/>
            <person name="Ahrendt S."/>
            <person name="Min B."/>
            <person name="Choi I.G."/>
            <person name="Park H."/>
            <person name="Plett J.M."/>
            <person name="Magnuson J."/>
            <person name="Spatafora J.W."/>
            <person name="Nagy L.G."/>
            <person name="Henrissat B."/>
            <person name="Grigoriev I.V."/>
            <person name="Yang Z.L."/>
            <person name="Xu J."/>
            <person name="Martin F.M."/>
        </authorList>
    </citation>
    <scope>NUCLEOTIDE SEQUENCE</scope>
    <source>
        <strain evidence="1">KUC20120723A-06</strain>
    </source>
</reference>
<dbReference type="Proteomes" id="UP000790709">
    <property type="component" value="Unassembled WGS sequence"/>
</dbReference>
<protein>
    <submittedName>
        <fullName evidence="1">Uncharacterized protein</fullName>
    </submittedName>
</protein>
<accession>A0ACB8BKJ0</accession>
<keyword evidence="2" id="KW-1185">Reference proteome</keyword>
<evidence type="ECO:0000313" key="1">
    <source>
        <dbReference type="EMBL" id="KAH7926406.1"/>
    </source>
</evidence>
<gene>
    <name evidence="1" type="ORF">BV22DRAFT_356938</name>
</gene>
<comment type="caution">
    <text evidence="1">The sequence shown here is derived from an EMBL/GenBank/DDBJ whole genome shotgun (WGS) entry which is preliminary data.</text>
</comment>